<dbReference type="InterPro" id="IPR011333">
    <property type="entry name" value="SKP1/BTB/POZ_sf"/>
</dbReference>
<evidence type="ECO:0000313" key="8">
    <source>
        <dbReference type="Proteomes" id="UP001492380"/>
    </source>
</evidence>
<accession>A0ABR1YVW4</accession>
<evidence type="ECO:0000256" key="2">
    <source>
        <dbReference type="ARBA" id="ARBA00009993"/>
    </source>
</evidence>
<keyword evidence="4" id="KW-0539">Nucleus</keyword>
<dbReference type="InterPro" id="IPR039948">
    <property type="entry name" value="ELC1"/>
</dbReference>
<protein>
    <recommendedName>
        <fullName evidence="3">Elongin-C</fullName>
    </recommendedName>
</protein>
<dbReference type="SUPFAM" id="SSF54695">
    <property type="entry name" value="POZ domain"/>
    <property type="match status" value="1"/>
</dbReference>
<dbReference type="PANTHER" id="PTHR20648">
    <property type="entry name" value="ELONGIN-C"/>
    <property type="match status" value="1"/>
</dbReference>
<evidence type="ECO:0000256" key="1">
    <source>
        <dbReference type="ARBA" id="ARBA00004123"/>
    </source>
</evidence>
<dbReference type="InterPro" id="IPR016073">
    <property type="entry name" value="Skp1_comp_POZ"/>
</dbReference>
<evidence type="ECO:0000259" key="6">
    <source>
        <dbReference type="Pfam" id="PF03931"/>
    </source>
</evidence>
<evidence type="ECO:0000256" key="4">
    <source>
        <dbReference type="ARBA" id="ARBA00023242"/>
    </source>
</evidence>
<dbReference type="Gene3D" id="3.30.710.10">
    <property type="entry name" value="Potassium Channel Kv1.1, Chain A"/>
    <property type="match status" value="1"/>
</dbReference>
<dbReference type="Proteomes" id="UP001492380">
    <property type="component" value="Unassembled WGS sequence"/>
</dbReference>
<evidence type="ECO:0000256" key="3">
    <source>
        <dbReference type="ARBA" id="ARBA00021347"/>
    </source>
</evidence>
<organism evidence="7 8">
    <name type="scientific">Phyllosticta capitalensis</name>
    <dbReference type="NCBI Taxonomy" id="121624"/>
    <lineage>
        <taxon>Eukaryota</taxon>
        <taxon>Fungi</taxon>
        <taxon>Dikarya</taxon>
        <taxon>Ascomycota</taxon>
        <taxon>Pezizomycotina</taxon>
        <taxon>Dothideomycetes</taxon>
        <taxon>Dothideomycetes incertae sedis</taxon>
        <taxon>Botryosphaeriales</taxon>
        <taxon>Phyllostictaceae</taxon>
        <taxon>Phyllosticta</taxon>
    </lineage>
</organism>
<dbReference type="EMBL" id="JBBWRZ010000003">
    <property type="protein sequence ID" value="KAK8240340.1"/>
    <property type="molecule type" value="Genomic_DNA"/>
</dbReference>
<reference evidence="7 8" key="1">
    <citation type="submission" date="2024-04" db="EMBL/GenBank/DDBJ databases">
        <title>Phyllosticta paracitricarpa is synonymous to the EU quarantine fungus P. citricarpa based on phylogenomic analyses.</title>
        <authorList>
            <consortium name="Lawrence Berkeley National Laboratory"/>
            <person name="Van Ingen-Buijs V.A."/>
            <person name="Van Westerhoven A.C."/>
            <person name="Haridas S."/>
            <person name="Skiadas P."/>
            <person name="Martin F."/>
            <person name="Groenewald J.Z."/>
            <person name="Crous P.W."/>
            <person name="Seidl M.F."/>
        </authorList>
    </citation>
    <scope>NUCLEOTIDE SEQUENCE [LARGE SCALE GENOMIC DNA]</scope>
    <source>
        <strain evidence="7 8">CBS 123374</strain>
    </source>
</reference>
<evidence type="ECO:0000256" key="5">
    <source>
        <dbReference type="ARBA" id="ARBA00045385"/>
    </source>
</evidence>
<comment type="function">
    <text evidence="5">Essential component of the SCF (SKP1-CUL1-F-box protein) E3 ubiquitin ligase complexes, which mediate the ubiquitination and subsequent proteasomal degradation of target proteins. Controls sulfur metabolite repression, probably by mediating the inactivation or degradation of the metR transcription factor.</text>
</comment>
<dbReference type="SMART" id="SM00512">
    <property type="entry name" value="Skp1"/>
    <property type="match status" value="1"/>
</dbReference>
<comment type="caution">
    <text evidence="7">The sequence shown here is derived from an EMBL/GenBank/DDBJ whole genome shotgun (WGS) entry which is preliminary data.</text>
</comment>
<sequence>MTDVEEHSSSSQTDFVTLVSRDGFEFNILRSAACISGAVKKMLDPTNGFAEAKSNRCVFDINGLVLEKVCEYLYYNEKHKDAKDVPDMDVPPELCLELLMAADYLNDDVISRSLRARGTG</sequence>
<name>A0ABR1YVW4_9PEZI</name>
<evidence type="ECO:0000313" key="7">
    <source>
        <dbReference type="EMBL" id="KAK8240340.1"/>
    </source>
</evidence>
<dbReference type="Pfam" id="PF03931">
    <property type="entry name" value="Skp1_POZ"/>
    <property type="match status" value="1"/>
</dbReference>
<gene>
    <name evidence="7" type="ORF">HDK90DRAFT_508832</name>
</gene>
<keyword evidence="8" id="KW-1185">Reference proteome</keyword>
<dbReference type="InterPro" id="IPR001232">
    <property type="entry name" value="SKP1-like"/>
</dbReference>
<feature type="domain" description="SKP1 component POZ" evidence="6">
    <location>
        <begin position="15"/>
        <end position="77"/>
    </location>
</feature>
<comment type="subcellular location">
    <subcellularLocation>
        <location evidence="1">Nucleus</location>
    </subcellularLocation>
</comment>
<proteinExistence type="inferred from homology"/>
<dbReference type="CDD" id="cd18321">
    <property type="entry name" value="BTB_POZ_EloC"/>
    <property type="match status" value="1"/>
</dbReference>
<comment type="similarity">
    <text evidence="2">Belongs to the SKP1 family.</text>
</comment>